<evidence type="ECO:0000256" key="1">
    <source>
        <dbReference type="ARBA" id="ARBA00008072"/>
    </source>
</evidence>
<reference evidence="5" key="1">
    <citation type="journal article" date="2020" name="Stud. Mycol.">
        <title>101 Dothideomycetes genomes: a test case for predicting lifestyles and emergence of pathogens.</title>
        <authorList>
            <person name="Haridas S."/>
            <person name="Albert R."/>
            <person name="Binder M."/>
            <person name="Bloem J."/>
            <person name="Labutti K."/>
            <person name="Salamov A."/>
            <person name="Andreopoulos B."/>
            <person name="Baker S."/>
            <person name="Barry K."/>
            <person name="Bills G."/>
            <person name="Bluhm B."/>
            <person name="Cannon C."/>
            <person name="Castanera R."/>
            <person name="Culley D."/>
            <person name="Daum C."/>
            <person name="Ezra D."/>
            <person name="Gonzalez J."/>
            <person name="Henrissat B."/>
            <person name="Kuo A."/>
            <person name="Liang C."/>
            <person name="Lipzen A."/>
            <person name="Lutzoni F."/>
            <person name="Magnuson J."/>
            <person name="Mondo S."/>
            <person name="Nolan M."/>
            <person name="Ohm R."/>
            <person name="Pangilinan J."/>
            <person name="Park H.-J."/>
            <person name="Ramirez L."/>
            <person name="Alfaro M."/>
            <person name="Sun H."/>
            <person name="Tritt A."/>
            <person name="Yoshinaga Y."/>
            <person name="Zwiers L.-H."/>
            <person name="Turgeon B."/>
            <person name="Goodwin S."/>
            <person name="Spatafora J."/>
            <person name="Crous P."/>
            <person name="Grigoriev I."/>
        </authorList>
    </citation>
    <scope>NUCLEOTIDE SEQUENCE</scope>
    <source>
        <strain evidence="5">CBS 122681</strain>
    </source>
</reference>
<dbReference type="EMBL" id="MU004307">
    <property type="protein sequence ID" value="KAF2659341.1"/>
    <property type="molecule type" value="Genomic_DNA"/>
</dbReference>
<evidence type="ECO:0000313" key="6">
    <source>
        <dbReference type="Proteomes" id="UP000799324"/>
    </source>
</evidence>
<name>A0A6A6TJ61_9PLEO</name>
<dbReference type="Proteomes" id="UP000799324">
    <property type="component" value="Unassembled WGS sequence"/>
</dbReference>
<protein>
    <submittedName>
        <fullName evidence="5">GroES-like protein</fullName>
    </submittedName>
</protein>
<comment type="similarity">
    <text evidence="1">Belongs to the zinc-containing alcohol dehydrogenase family.</text>
</comment>
<dbReference type="PANTHER" id="PTHR45348:SF2">
    <property type="entry name" value="ZINC-TYPE ALCOHOL DEHYDROGENASE-LIKE PROTEIN C2E1P3.01"/>
    <property type="match status" value="1"/>
</dbReference>
<keyword evidence="3" id="KW-0560">Oxidoreductase</keyword>
<sequence length="344" mass="36563">MPPTNHAIVLSGAKQPLALQETSYTPPGPHELVVKTYAVAINAVDAYKQLLGDNFLPYINLPCVPGNDLAGEVIEVGSAVTRFHPGDRVCGEAAGTADFGNRQAESAFQEYVVLREHLTARIPDGVAYERAAVLPLGFSTAAYGLFHESTLGLEVPSVKKERKNKGLLITSGASSVGANAIQLAVAAGYDVYTTASPKNFELVWRLGAKEVFDYHDEGVAEKLIVSLEAQKLVGALGINAGGVALAGKVLNSTESVRFIADAGPPPPEGYPEGIECKFFIPYDLGDPESVVARIWRDFLPQALAEGSFVPEPEPLIVGKSLKAIQGAYNRVLKPVSAQKIVVTL</sequence>
<organism evidence="5 6">
    <name type="scientific">Lophiostoma macrostomum CBS 122681</name>
    <dbReference type="NCBI Taxonomy" id="1314788"/>
    <lineage>
        <taxon>Eukaryota</taxon>
        <taxon>Fungi</taxon>
        <taxon>Dikarya</taxon>
        <taxon>Ascomycota</taxon>
        <taxon>Pezizomycotina</taxon>
        <taxon>Dothideomycetes</taxon>
        <taxon>Pleosporomycetidae</taxon>
        <taxon>Pleosporales</taxon>
        <taxon>Lophiostomataceae</taxon>
        <taxon>Lophiostoma</taxon>
    </lineage>
</organism>
<evidence type="ECO:0000259" key="4">
    <source>
        <dbReference type="SMART" id="SM00829"/>
    </source>
</evidence>
<dbReference type="Pfam" id="PF08240">
    <property type="entry name" value="ADH_N"/>
    <property type="match status" value="1"/>
</dbReference>
<dbReference type="AlphaFoldDB" id="A0A6A6TJ61"/>
<dbReference type="Gene3D" id="3.40.50.720">
    <property type="entry name" value="NAD(P)-binding Rossmann-like Domain"/>
    <property type="match status" value="1"/>
</dbReference>
<dbReference type="InterPro" id="IPR036291">
    <property type="entry name" value="NAD(P)-bd_dom_sf"/>
</dbReference>
<gene>
    <name evidence="5" type="ORF">K491DRAFT_192359</name>
</gene>
<evidence type="ECO:0000256" key="2">
    <source>
        <dbReference type="ARBA" id="ARBA00011245"/>
    </source>
</evidence>
<dbReference type="SUPFAM" id="SSF50129">
    <property type="entry name" value="GroES-like"/>
    <property type="match status" value="1"/>
</dbReference>
<dbReference type="SMART" id="SM00829">
    <property type="entry name" value="PKS_ER"/>
    <property type="match status" value="1"/>
</dbReference>
<accession>A0A6A6TJ61</accession>
<comment type="subunit">
    <text evidence="2">Monomer.</text>
</comment>
<dbReference type="SUPFAM" id="SSF51735">
    <property type="entry name" value="NAD(P)-binding Rossmann-fold domains"/>
    <property type="match status" value="1"/>
</dbReference>
<feature type="domain" description="Enoyl reductase (ER)" evidence="4">
    <location>
        <begin position="12"/>
        <end position="342"/>
    </location>
</feature>
<dbReference type="InterPro" id="IPR047122">
    <property type="entry name" value="Trans-enoyl_RdTase-like"/>
</dbReference>
<evidence type="ECO:0000313" key="5">
    <source>
        <dbReference type="EMBL" id="KAF2659341.1"/>
    </source>
</evidence>
<dbReference type="OrthoDB" id="10257049at2759"/>
<keyword evidence="6" id="KW-1185">Reference proteome</keyword>
<dbReference type="InterPro" id="IPR011032">
    <property type="entry name" value="GroES-like_sf"/>
</dbReference>
<proteinExistence type="inferred from homology"/>
<dbReference type="GO" id="GO:0016651">
    <property type="term" value="F:oxidoreductase activity, acting on NAD(P)H"/>
    <property type="evidence" value="ECO:0007669"/>
    <property type="project" value="InterPro"/>
</dbReference>
<dbReference type="Gene3D" id="3.90.180.10">
    <property type="entry name" value="Medium-chain alcohol dehydrogenases, catalytic domain"/>
    <property type="match status" value="1"/>
</dbReference>
<dbReference type="InterPro" id="IPR013154">
    <property type="entry name" value="ADH-like_N"/>
</dbReference>
<dbReference type="CDD" id="cd08249">
    <property type="entry name" value="enoyl_reductase_like"/>
    <property type="match status" value="1"/>
</dbReference>
<dbReference type="InterPro" id="IPR020843">
    <property type="entry name" value="ER"/>
</dbReference>
<evidence type="ECO:0000256" key="3">
    <source>
        <dbReference type="ARBA" id="ARBA00023002"/>
    </source>
</evidence>
<dbReference type="PANTHER" id="PTHR45348">
    <property type="entry name" value="HYPOTHETICAL OXIDOREDUCTASE (EUROFUNG)"/>
    <property type="match status" value="1"/>
</dbReference>